<proteinExistence type="predicted"/>
<dbReference type="EMBL" id="SUQX01000003">
    <property type="protein sequence ID" value="TJX06565.1"/>
    <property type="molecule type" value="Genomic_DNA"/>
</dbReference>
<evidence type="ECO:0000313" key="1">
    <source>
        <dbReference type="EMBL" id="TJX06565.1"/>
    </source>
</evidence>
<evidence type="ECO:0000313" key="2">
    <source>
        <dbReference type="Proteomes" id="UP000307092"/>
    </source>
</evidence>
<dbReference type="AlphaFoldDB" id="A0AAX2TSC2"/>
<protein>
    <submittedName>
        <fullName evidence="1">Uncharacterized protein</fullName>
    </submittedName>
</protein>
<sequence>MPANSAPVPAANAPHALSDGIRMRITLNQAAKSAIIHNYMRRPARFFHKVRTVLAASQNLFKIRQKI</sequence>
<accession>A0AAX2TSC2</accession>
<reference evidence="1 2" key="1">
    <citation type="submission" date="2019-04" db="EMBL/GenBank/DDBJ databases">
        <title>The CDC panel for molecular diagnostics of ciprofloxacin resistance and its use for research and clinical development.</title>
        <authorList>
            <person name="Liu H."/>
            <person name="Tang K."/>
            <person name="Pham C."/>
            <person name="Schmerer M."/>
        </authorList>
    </citation>
    <scope>NUCLEOTIDE SEQUENCE [LARGE SCALE GENOMIC DNA]</scope>
    <source>
        <strain evidence="1 2">LRRBGS_0742</strain>
    </source>
</reference>
<comment type="caution">
    <text evidence="1">The sequence shown here is derived from an EMBL/GenBank/DDBJ whole genome shotgun (WGS) entry which is preliminary data.</text>
</comment>
<gene>
    <name evidence="1" type="ORF">E8M63_03100</name>
</gene>
<dbReference type="Proteomes" id="UP000307092">
    <property type="component" value="Unassembled WGS sequence"/>
</dbReference>
<name>A0AAX2TSC2_NEIGO</name>
<organism evidence="1 2">
    <name type="scientific">Neisseria gonorrhoeae</name>
    <dbReference type="NCBI Taxonomy" id="485"/>
    <lineage>
        <taxon>Bacteria</taxon>
        <taxon>Pseudomonadati</taxon>
        <taxon>Pseudomonadota</taxon>
        <taxon>Betaproteobacteria</taxon>
        <taxon>Neisseriales</taxon>
        <taxon>Neisseriaceae</taxon>
        <taxon>Neisseria</taxon>
    </lineage>
</organism>